<feature type="transmembrane region" description="Helical" evidence="9">
    <location>
        <begin position="370"/>
        <end position="388"/>
    </location>
</feature>
<keyword evidence="3 9" id="KW-0813">Transport</keyword>
<evidence type="ECO:0000256" key="9">
    <source>
        <dbReference type="RuleBase" id="RU362122"/>
    </source>
</evidence>
<gene>
    <name evidence="10" type="primary">brnQ</name>
    <name evidence="10" type="ORF">J1777_00480</name>
</gene>
<comment type="caution">
    <text evidence="10">The sequence shown here is derived from an EMBL/GenBank/DDBJ whole genome shotgun (WGS) entry which is preliminary data.</text>
</comment>
<feature type="transmembrane region" description="Helical" evidence="9">
    <location>
        <begin position="119"/>
        <end position="139"/>
    </location>
</feature>
<reference evidence="10" key="1">
    <citation type="submission" date="2021-03" db="EMBL/GenBank/DDBJ databases">
        <title>Comamonas denitrificans.</title>
        <authorList>
            <person name="Finster K."/>
        </authorList>
    </citation>
    <scope>NUCLEOTIDE SEQUENCE</scope>
    <source>
        <strain evidence="10">MM2021_4</strain>
    </source>
</reference>
<evidence type="ECO:0000256" key="2">
    <source>
        <dbReference type="ARBA" id="ARBA00008540"/>
    </source>
</evidence>
<evidence type="ECO:0000313" key="11">
    <source>
        <dbReference type="Proteomes" id="UP000664731"/>
    </source>
</evidence>
<dbReference type="GO" id="GO:0015818">
    <property type="term" value="P:isoleucine transport"/>
    <property type="evidence" value="ECO:0007669"/>
    <property type="project" value="TreeGrafter"/>
</dbReference>
<dbReference type="GO" id="GO:0015190">
    <property type="term" value="F:L-leucine transmembrane transporter activity"/>
    <property type="evidence" value="ECO:0007669"/>
    <property type="project" value="TreeGrafter"/>
</dbReference>
<feature type="transmembrane region" description="Helical" evidence="9">
    <location>
        <begin position="12"/>
        <end position="30"/>
    </location>
</feature>
<feature type="transmembrane region" description="Helical" evidence="9">
    <location>
        <begin position="338"/>
        <end position="358"/>
    </location>
</feature>
<evidence type="ECO:0000256" key="1">
    <source>
        <dbReference type="ARBA" id="ARBA00004651"/>
    </source>
</evidence>
<feature type="transmembrane region" description="Helical" evidence="9">
    <location>
        <begin position="408"/>
        <end position="427"/>
    </location>
</feature>
<feature type="transmembrane region" description="Helical" evidence="9">
    <location>
        <begin position="42"/>
        <end position="65"/>
    </location>
</feature>
<dbReference type="GO" id="GO:0005304">
    <property type="term" value="F:L-valine transmembrane transporter activity"/>
    <property type="evidence" value="ECO:0007669"/>
    <property type="project" value="TreeGrafter"/>
</dbReference>
<dbReference type="PANTHER" id="PTHR30588">
    <property type="entry name" value="BRANCHED-CHAIN AMINO ACID TRANSPORT SYSTEM 2 CARRIER PROTEIN"/>
    <property type="match status" value="1"/>
</dbReference>
<evidence type="ECO:0000256" key="8">
    <source>
        <dbReference type="ARBA" id="ARBA00023136"/>
    </source>
</evidence>
<name>A0A939GXC7_9BURK</name>
<keyword evidence="7 9" id="KW-1133">Transmembrane helix</keyword>
<dbReference type="NCBIfam" id="TIGR00796">
    <property type="entry name" value="livcs"/>
    <property type="match status" value="1"/>
</dbReference>
<keyword evidence="8 9" id="KW-0472">Membrane</keyword>
<evidence type="ECO:0000256" key="6">
    <source>
        <dbReference type="ARBA" id="ARBA00022970"/>
    </source>
</evidence>
<evidence type="ECO:0000256" key="3">
    <source>
        <dbReference type="ARBA" id="ARBA00022448"/>
    </source>
</evidence>
<dbReference type="EMBL" id="JAFNME010000001">
    <property type="protein sequence ID" value="MBO1248324.1"/>
    <property type="molecule type" value="Genomic_DNA"/>
</dbReference>
<protein>
    <recommendedName>
        <fullName evidence="9">Branched-chain amino acid transport system carrier protein</fullName>
    </recommendedName>
</protein>
<dbReference type="GO" id="GO:0005886">
    <property type="term" value="C:plasma membrane"/>
    <property type="evidence" value="ECO:0007669"/>
    <property type="project" value="UniProtKB-SubCell"/>
</dbReference>
<dbReference type="PANTHER" id="PTHR30588:SF0">
    <property type="entry name" value="BRANCHED-CHAIN AMINO ACID PERMEASE BRNQ"/>
    <property type="match status" value="1"/>
</dbReference>
<keyword evidence="5 9" id="KW-0812">Transmembrane</keyword>
<comment type="subcellular location">
    <subcellularLocation>
        <location evidence="9">Cell inner membrane</location>
        <topology evidence="9">Multi-pass membrane protein</topology>
    </subcellularLocation>
    <subcellularLocation>
        <location evidence="1">Cell membrane</location>
        <topology evidence="1">Multi-pass membrane protein</topology>
    </subcellularLocation>
</comment>
<evidence type="ECO:0000256" key="4">
    <source>
        <dbReference type="ARBA" id="ARBA00022475"/>
    </source>
</evidence>
<dbReference type="Proteomes" id="UP000664731">
    <property type="component" value="Unassembled WGS sequence"/>
</dbReference>
<feature type="transmembrane region" description="Helical" evidence="9">
    <location>
        <begin position="226"/>
        <end position="250"/>
    </location>
</feature>
<keyword evidence="11" id="KW-1185">Reference proteome</keyword>
<dbReference type="Pfam" id="PF05525">
    <property type="entry name" value="Branch_AA_trans"/>
    <property type="match status" value="1"/>
</dbReference>
<dbReference type="GO" id="GO:0015820">
    <property type="term" value="P:L-leucine transport"/>
    <property type="evidence" value="ECO:0007669"/>
    <property type="project" value="TreeGrafter"/>
</dbReference>
<dbReference type="InterPro" id="IPR004685">
    <property type="entry name" value="Brnchd-chn_aa_trnsp_Livcs"/>
</dbReference>
<feature type="transmembrane region" description="Helical" evidence="9">
    <location>
        <begin position="281"/>
        <end position="306"/>
    </location>
</feature>
<dbReference type="RefSeq" id="WP_207573886.1">
    <property type="nucleotide sequence ID" value="NZ_JAFNME010000001.1"/>
</dbReference>
<feature type="transmembrane region" description="Helical" evidence="9">
    <location>
        <begin position="77"/>
        <end position="99"/>
    </location>
</feature>
<dbReference type="AlphaFoldDB" id="A0A939GXC7"/>
<dbReference type="GO" id="GO:0015188">
    <property type="term" value="F:L-isoleucine transmembrane transporter activity"/>
    <property type="evidence" value="ECO:0007669"/>
    <property type="project" value="TreeGrafter"/>
</dbReference>
<feature type="transmembrane region" description="Helical" evidence="9">
    <location>
        <begin position="151"/>
        <end position="174"/>
    </location>
</feature>
<organism evidence="10 11">
    <name type="scientific">Comamonas denitrificans</name>
    <dbReference type="NCBI Taxonomy" id="117506"/>
    <lineage>
        <taxon>Bacteria</taxon>
        <taxon>Pseudomonadati</taxon>
        <taxon>Pseudomonadota</taxon>
        <taxon>Betaproteobacteria</taxon>
        <taxon>Burkholderiales</taxon>
        <taxon>Comamonadaceae</taxon>
        <taxon>Comamonas</taxon>
    </lineage>
</organism>
<evidence type="ECO:0000256" key="5">
    <source>
        <dbReference type="ARBA" id="ARBA00022692"/>
    </source>
</evidence>
<comment type="function">
    <text evidence="9">Component of the transport system for branched-chain amino acids.</text>
</comment>
<keyword evidence="4" id="KW-1003">Cell membrane</keyword>
<evidence type="ECO:0000256" key="7">
    <source>
        <dbReference type="ARBA" id="ARBA00022989"/>
    </source>
</evidence>
<feature type="transmembrane region" description="Helical" evidence="9">
    <location>
        <begin position="194"/>
        <end position="214"/>
    </location>
</feature>
<keyword evidence="6 9" id="KW-0029">Amino-acid transport</keyword>
<sequence>MTTKKLHLWDILALGFMTFALFLGAGNIIFPPMVGLSAGEQLWPAALGFLLTGVGLPLLTVVALARVGGGMPALTAPLGKAAGIALGVAVYLCIGPLFATPRTATVSFAMGVAPFVGDTPVNLLIFTCVYFALVLLLSLYPGKLMDNIGKIITPVLILALAIVGGAAFFLPTGVLSAATGNYVHQPLAEGFLQGYQTMDALGALVFGVVIVNAIKSQGIHDARLHTRYAIAAGVIAALGLGLVYISLVYLGAHNAHLAANASTGVEVLTRYVEHTFGNPGLWLLATVILLACLTTGVGLVSACGVYFSQLLPLSYRAVVILISAFSLGAANLGLAQLIAIAVPVLYTIYPVAIALVGLNLLSRCWRNPRTVFAPVLLVALIFGLVDGLKAAELQAWIPSLLLSLPGASMGLGWLLPVLVACALAAAFDRVRPCPPSRAAH</sequence>
<evidence type="ECO:0000313" key="10">
    <source>
        <dbReference type="EMBL" id="MBO1248324.1"/>
    </source>
</evidence>
<comment type="similarity">
    <text evidence="2 9">Belongs to the branched chain amino acid transporter family.</text>
</comment>
<accession>A0A939GXC7</accession>
<proteinExistence type="inferred from homology"/>
<feature type="transmembrane region" description="Helical" evidence="9">
    <location>
        <begin position="313"/>
        <end position="332"/>
    </location>
</feature>